<dbReference type="InParanoid" id="B7QIA0"/>
<evidence type="ECO:0000313" key="2">
    <source>
        <dbReference type="EMBL" id="EEC18572.1"/>
    </source>
</evidence>
<dbReference type="VEuPathDB" id="VectorBase:ISCW023280"/>
<dbReference type="EMBL" id="ABJB010875105">
    <property type="status" value="NOT_ANNOTATED_CDS"/>
    <property type="molecule type" value="Genomic_DNA"/>
</dbReference>
<dbReference type="HOGENOM" id="CLU_2309102_0_0_1"/>
<keyword evidence="4" id="KW-1185">Reference proteome</keyword>
<dbReference type="EMBL" id="ABJB010394009">
    <property type="status" value="NOT_ANNOTATED_CDS"/>
    <property type="molecule type" value="Genomic_DNA"/>
</dbReference>
<sequence>MNYSGGTSSVPGGGKSSGGLERKSTSGSTKRTSPQDPALPEQFSLAQDAPMSSDVVPGRHSPNGASWTAGRRPVVGDPDLHQGFLAVEMVEAERNEISRG</sequence>
<evidence type="ECO:0000313" key="3">
    <source>
        <dbReference type="EnsemblMetazoa" id="ISCW023280-PA"/>
    </source>
</evidence>
<evidence type="ECO:0000256" key="1">
    <source>
        <dbReference type="SAM" id="MobiDB-lite"/>
    </source>
</evidence>
<feature type="region of interest" description="Disordered" evidence="1">
    <location>
        <begin position="1"/>
        <end position="76"/>
    </location>
</feature>
<dbReference type="EnsemblMetazoa" id="ISCW023280-RA">
    <property type="protein sequence ID" value="ISCW023280-PA"/>
    <property type="gene ID" value="ISCW023280"/>
</dbReference>
<gene>
    <name evidence="2" type="ORF">IscW_ISCW023280</name>
</gene>
<protein>
    <submittedName>
        <fullName evidence="2 3">Uncharacterized protein</fullName>
    </submittedName>
</protein>
<dbReference type="Proteomes" id="UP000001555">
    <property type="component" value="Unassembled WGS sequence"/>
</dbReference>
<proteinExistence type="predicted"/>
<accession>B7QIA0</accession>
<name>B7QIA0_IXOSC</name>
<evidence type="ECO:0000313" key="4">
    <source>
        <dbReference type="Proteomes" id="UP000001555"/>
    </source>
</evidence>
<dbReference type="VEuPathDB" id="VectorBase:ISCI023280"/>
<reference evidence="2 4" key="1">
    <citation type="submission" date="2008-03" db="EMBL/GenBank/DDBJ databases">
        <title>Annotation of Ixodes scapularis.</title>
        <authorList>
            <consortium name="Ixodes scapularis Genome Project Consortium"/>
            <person name="Caler E."/>
            <person name="Hannick L.I."/>
            <person name="Bidwell S."/>
            <person name="Joardar V."/>
            <person name="Thiagarajan M."/>
            <person name="Amedeo P."/>
            <person name="Galinsky K.J."/>
            <person name="Schobel S."/>
            <person name="Inman J."/>
            <person name="Hostetler J."/>
            <person name="Miller J."/>
            <person name="Hammond M."/>
            <person name="Megy K."/>
            <person name="Lawson D."/>
            <person name="Kodira C."/>
            <person name="Sutton G."/>
            <person name="Meyer J."/>
            <person name="Hill C.A."/>
            <person name="Birren B."/>
            <person name="Nene V."/>
            <person name="Collins F."/>
            <person name="Alarcon-Chaidez F."/>
            <person name="Wikel S."/>
            <person name="Strausberg R."/>
        </authorList>
    </citation>
    <scope>NUCLEOTIDE SEQUENCE [LARGE SCALE GENOMIC DNA]</scope>
    <source>
        <strain evidence="4">Wikel</strain>
        <strain evidence="2">Wikel colony</strain>
    </source>
</reference>
<dbReference type="PaxDb" id="6945-B7QIA0"/>
<dbReference type="AlphaFoldDB" id="B7QIA0"/>
<feature type="compositionally biased region" description="Low complexity" evidence="1">
    <location>
        <begin position="1"/>
        <end position="10"/>
    </location>
</feature>
<dbReference type="EMBL" id="DS944696">
    <property type="protein sequence ID" value="EEC18572.1"/>
    <property type="molecule type" value="Genomic_DNA"/>
</dbReference>
<organism>
    <name type="scientific">Ixodes scapularis</name>
    <name type="common">Black-legged tick</name>
    <name type="synonym">Deer tick</name>
    <dbReference type="NCBI Taxonomy" id="6945"/>
    <lineage>
        <taxon>Eukaryota</taxon>
        <taxon>Metazoa</taxon>
        <taxon>Ecdysozoa</taxon>
        <taxon>Arthropoda</taxon>
        <taxon>Chelicerata</taxon>
        <taxon>Arachnida</taxon>
        <taxon>Acari</taxon>
        <taxon>Parasitiformes</taxon>
        <taxon>Ixodida</taxon>
        <taxon>Ixodoidea</taxon>
        <taxon>Ixodidae</taxon>
        <taxon>Ixodinae</taxon>
        <taxon>Ixodes</taxon>
    </lineage>
</organism>
<reference evidence="3" key="2">
    <citation type="submission" date="2020-05" db="UniProtKB">
        <authorList>
            <consortium name="EnsemblMetazoa"/>
        </authorList>
    </citation>
    <scope>IDENTIFICATION</scope>
    <source>
        <strain evidence="3">wikel</strain>
    </source>
</reference>